<evidence type="ECO:0000256" key="4">
    <source>
        <dbReference type="ARBA" id="ARBA00023139"/>
    </source>
</evidence>
<sequence length="498" mass="56551">MKWPIVTAFAAVALLSSCTSVKPLPGEASKGRGSAKEAISIVINSNNFSFPDGYNENRNPYLQFIEDHTDLDVEVLLPPVIGYQKTANSFLNAEKLPDMISIPSKILVAKHARQNALMPLDELLDLYGANLKANIPESVWEQARFNGHLYAIPSMSETQGMELMYVRKDWLDKLGLQPPATLEEYERVIRAFAEEDPDGNGKADTFGLSMVNNLFRSAPFFGAFGLQLDQWVERDGKLVYSHILPEMKEALLFLSRLYKEQLIDQDFPLNTHSTLAEKIKRGQVGLFSATWYDTRTMIAENKRFDPAAEWIPLEYPIGPSGKKGVYATKRVQSYQVIPASSKHGEAVIRFLNFIAGKGKQDLVLGFEHQVWKRIDDKIVSDFAEHDKHLYRGMYSSLAWIDDPNLLRIRLDSYGKEFRLFENLQLIQRNLIHDQFTGLPTPTMEESFVELNELNGIFMKIVIGAAPPEDFDLYVKQWKEGGGDVITQEVNDWYQSSQK</sequence>
<dbReference type="InterPro" id="IPR006059">
    <property type="entry name" value="SBP"/>
</dbReference>
<dbReference type="SUPFAM" id="SSF53850">
    <property type="entry name" value="Periplasmic binding protein-like II"/>
    <property type="match status" value="1"/>
</dbReference>
<gene>
    <name evidence="6" type="ORF">GK047_07155</name>
</gene>
<dbReference type="CDD" id="cd13580">
    <property type="entry name" value="PBP2_AlgQ_like_1"/>
    <property type="match status" value="1"/>
</dbReference>
<keyword evidence="1" id="KW-1003">Cell membrane</keyword>
<dbReference type="PROSITE" id="PS51257">
    <property type="entry name" value="PROKAR_LIPOPROTEIN"/>
    <property type="match status" value="1"/>
</dbReference>
<name>A0A6G3ZUJ9_9BACL</name>
<keyword evidence="5" id="KW-0449">Lipoprotein</keyword>
<accession>A0A6G3ZUJ9</accession>
<protein>
    <submittedName>
        <fullName evidence="6">Extracellular solute-binding protein</fullName>
    </submittedName>
</protein>
<comment type="caution">
    <text evidence="6">The sequence shown here is derived from an EMBL/GenBank/DDBJ whole genome shotgun (WGS) entry which is preliminary data.</text>
</comment>
<organism evidence="6">
    <name type="scientific">Paenibacillus sp. SYP-B3998</name>
    <dbReference type="NCBI Taxonomy" id="2678564"/>
    <lineage>
        <taxon>Bacteria</taxon>
        <taxon>Bacillati</taxon>
        <taxon>Bacillota</taxon>
        <taxon>Bacilli</taxon>
        <taxon>Bacillales</taxon>
        <taxon>Paenibacillaceae</taxon>
        <taxon>Paenibacillus</taxon>
    </lineage>
</organism>
<dbReference type="Pfam" id="PF01547">
    <property type="entry name" value="SBP_bac_1"/>
    <property type="match status" value="1"/>
</dbReference>
<dbReference type="PANTHER" id="PTHR43649">
    <property type="entry name" value="ARABINOSE-BINDING PROTEIN-RELATED"/>
    <property type="match status" value="1"/>
</dbReference>
<dbReference type="Gene3D" id="3.40.190.10">
    <property type="entry name" value="Periplasmic binding protein-like II"/>
    <property type="match status" value="2"/>
</dbReference>
<proteinExistence type="predicted"/>
<dbReference type="PANTHER" id="PTHR43649:SF33">
    <property type="entry name" value="POLYGALACTURONAN_RHAMNOGALACTURONAN-BINDING PROTEIN YTCQ"/>
    <property type="match status" value="1"/>
</dbReference>
<dbReference type="RefSeq" id="WP_163943128.1">
    <property type="nucleotide sequence ID" value="NZ_JAAIKC010000001.1"/>
</dbReference>
<evidence type="ECO:0000256" key="5">
    <source>
        <dbReference type="ARBA" id="ARBA00023288"/>
    </source>
</evidence>
<dbReference type="AlphaFoldDB" id="A0A6G3ZUJ9"/>
<reference evidence="6" key="1">
    <citation type="submission" date="2020-02" db="EMBL/GenBank/DDBJ databases">
        <authorList>
            <person name="Shen X.-R."/>
            <person name="Zhang Y.-X."/>
        </authorList>
    </citation>
    <scope>NUCLEOTIDE SEQUENCE</scope>
    <source>
        <strain evidence="6">SYP-B3998</strain>
    </source>
</reference>
<dbReference type="EMBL" id="JAAIKC010000001">
    <property type="protein sequence ID" value="NEW05795.1"/>
    <property type="molecule type" value="Genomic_DNA"/>
</dbReference>
<evidence type="ECO:0000256" key="1">
    <source>
        <dbReference type="ARBA" id="ARBA00022475"/>
    </source>
</evidence>
<keyword evidence="2" id="KW-0732">Signal</keyword>
<evidence type="ECO:0000256" key="2">
    <source>
        <dbReference type="ARBA" id="ARBA00022729"/>
    </source>
</evidence>
<keyword evidence="4" id="KW-0564">Palmitate</keyword>
<evidence type="ECO:0000313" key="6">
    <source>
        <dbReference type="EMBL" id="NEW05795.1"/>
    </source>
</evidence>
<keyword evidence="3" id="KW-0472">Membrane</keyword>
<dbReference type="InterPro" id="IPR050490">
    <property type="entry name" value="Bact_solute-bd_prot1"/>
</dbReference>
<evidence type="ECO:0000256" key="3">
    <source>
        <dbReference type="ARBA" id="ARBA00023136"/>
    </source>
</evidence>